<dbReference type="InterPro" id="IPR001437">
    <property type="entry name" value="Tscrpt_elong_fac_GreA/B_C"/>
</dbReference>
<dbReference type="PANTHER" id="PTHR30437:SF6">
    <property type="entry name" value="TRANSCRIPTION ELONGATION FACTOR GREB"/>
    <property type="match status" value="1"/>
</dbReference>
<dbReference type="NCBIfam" id="NF002506">
    <property type="entry name" value="PRK01885.1"/>
    <property type="match status" value="1"/>
</dbReference>
<feature type="compositionally biased region" description="Acidic residues" evidence="5">
    <location>
        <begin position="27"/>
        <end position="37"/>
    </location>
</feature>
<dbReference type="PROSITE" id="PS00829">
    <property type="entry name" value="GREAB_1"/>
    <property type="match status" value="1"/>
</dbReference>
<proteinExistence type="inferred from homology"/>
<keyword evidence="8" id="KW-0251">Elongation factor</keyword>
<dbReference type="Pfam" id="PF03449">
    <property type="entry name" value="GreA_GreB_N"/>
    <property type="match status" value="1"/>
</dbReference>
<name>A0ABQ6R5A2_9BACT</name>
<keyword evidence="8" id="KW-0418">Kinase</keyword>
<dbReference type="EMBL" id="BTTX01000013">
    <property type="protein sequence ID" value="GMU11478.1"/>
    <property type="molecule type" value="Genomic_DNA"/>
</dbReference>
<dbReference type="PANTHER" id="PTHR30437">
    <property type="entry name" value="TRANSCRIPTION ELONGATION FACTOR GREA"/>
    <property type="match status" value="1"/>
</dbReference>
<feature type="region of interest" description="Disordered" evidence="5">
    <location>
        <begin position="1"/>
        <end position="40"/>
    </location>
</feature>
<dbReference type="SUPFAM" id="SSF54534">
    <property type="entry name" value="FKBP-like"/>
    <property type="match status" value="1"/>
</dbReference>
<feature type="domain" description="Transcription elongation factor GreA/GreB C-terminal" evidence="6">
    <location>
        <begin position="124"/>
        <end position="196"/>
    </location>
</feature>
<dbReference type="InterPro" id="IPR006358">
    <property type="entry name" value="Tscrpt_elong_fac_GreB"/>
</dbReference>
<dbReference type="NCBIfam" id="TIGR01461">
    <property type="entry name" value="greB"/>
    <property type="match status" value="1"/>
</dbReference>
<keyword evidence="8" id="KW-0808">Transferase</keyword>
<evidence type="ECO:0000256" key="2">
    <source>
        <dbReference type="ARBA" id="ARBA00023125"/>
    </source>
</evidence>
<dbReference type="Gene3D" id="1.10.287.180">
    <property type="entry name" value="Transcription elongation factor, GreA/GreB, N-terminal domain"/>
    <property type="match status" value="1"/>
</dbReference>
<comment type="similarity">
    <text evidence="4">Belongs to the GreA/GreB family. GreB subfamily.</text>
</comment>
<sequence length="197" mass="22132">MNIRLASAPPPVSLRRYTQGMSQDVPEPPDTEDEEAGEQAPFRRYLTRAGAERMHRELLQLLNEARPKVTAEVSAAAAQGDRSENAEYIYGKKRLREIDRRIRFLSKRLDTATIVNPAEQEDRSKVYFGATVTLEDEGGIRSTYQIVGSDEIDASGGRISVESPMGRALLRKTPGDTVEVRRPRGEIELTLVDIRYD</sequence>
<feature type="domain" description="Transcription elongation factor GreA/GreB N-terminal" evidence="7">
    <location>
        <begin position="45"/>
        <end position="114"/>
    </location>
</feature>
<accession>A0ABQ6R5A2</accession>
<comment type="function">
    <text evidence="4">Necessary for efficient RNA polymerase transcription elongation past template-encoded arresting sites. The arresting sites in DNA have the property of trapping a certain fraction of elongating RNA polymerases that pass through, resulting in locked ternary complexes. Cleavage of the nascent transcript by cleavage factors such as GreA or GreB allows the resumption of elongation from the new 3'terminus. GreB releases sequences of up to 9 nucleotides in length.</text>
</comment>
<evidence type="ECO:0000256" key="1">
    <source>
        <dbReference type="ARBA" id="ARBA00023015"/>
    </source>
</evidence>
<dbReference type="HAMAP" id="MF_00105">
    <property type="entry name" value="GreA_GreB"/>
    <property type="match status" value="1"/>
</dbReference>
<dbReference type="HAMAP" id="MF_00930">
    <property type="entry name" value="GreB"/>
    <property type="match status" value="1"/>
</dbReference>
<evidence type="ECO:0000259" key="6">
    <source>
        <dbReference type="Pfam" id="PF01272"/>
    </source>
</evidence>
<evidence type="ECO:0000259" key="7">
    <source>
        <dbReference type="Pfam" id="PF03449"/>
    </source>
</evidence>
<gene>
    <name evidence="8" type="primary">greB_2</name>
    <name evidence="4" type="synonym">greB</name>
    <name evidence="8" type="ORF">ASNO1_77320</name>
</gene>
<dbReference type="Pfam" id="PF01272">
    <property type="entry name" value="GreA_GreB"/>
    <property type="match status" value="1"/>
</dbReference>
<evidence type="ECO:0000313" key="9">
    <source>
        <dbReference type="Proteomes" id="UP001342631"/>
    </source>
</evidence>
<dbReference type="Gene3D" id="3.10.50.30">
    <property type="entry name" value="Transcription elongation factor, GreA/GreB, C-terminal domain"/>
    <property type="match status" value="1"/>
</dbReference>
<evidence type="ECO:0000313" key="8">
    <source>
        <dbReference type="EMBL" id="GMU11478.1"/>
    </source>
</evidence>
<dbReference type="InterPro" id="IPR018151">
    <property type="entry name" value="TF_GreA/GreB_CS"/>
</dbReference>
<dbReference type="InterPro" id="IPR036953">
    <property type="entry name" value="GreA/GreB_C_sf"/>
</dbReference>
<dbReference type="GO" id="GO:0003746">
    <property type="term" value="F:translation elongation factor activity"/>
    <property type="evidence" value="ECO:0007669"/>
    <property type="project" value="UniProtKB-KW"/>
</dbReference>
<reference evidence="8 9" key="1">
    <citation type="journal article" date="2024" name="Arch. Microbiol.">
        <title>Corallococcus caeni sp. nov., a novel myxobacterium isolated from activated sludge.</title>
        <authorList>
            <person name="Tomita S."/>
            <person name="Nakai R."/>
            <person name="Kuroda K."/>
            <person name="Kurashita H."/>
            <person name="Hatamoto M."/>
            <person name="Yamaguchi T."/>
            <person name="Narihiro T."/>
        </authorList>
    </citation>
    <scope>NUCLEOTIDE SEQUENCE [LARGE SCALE GENOMIC DNA]</scope>
    <source>
        <strain evidence="8 9">NO1</strain>
    </source>
</reference>
<keyword evidence="3 4" id="KW-0804">Transcription</keyword>
<comment type="caution">
    <text evidence="8">The sequence shown here is derived from an EMBL/GenBank/DDBJ whole genome shotgun (WGS) entry which is preliminary data.</text>
</comment>
<dbReference type="InterPro" id="IPR023459">
    <property type="entry name" value="Tscrpt_elong_fac_GreA/B_fam"/>
</dbReference>
<keyword evidence="2 4" id="KW-0238">DNA-binding</keyword>
<dbReference type="GO" id="GO:0016301">
    <property type="term" value="F:kinase activity"/>
    <property type="evidence" value="ECO:0007669"/>
    <property type="project" value="UniProtKB-KW"/>
</dbReference>
<dbReference type="InterPro" id="IPR036805">
    <property type="entry name" value="Tscrpt_elong_fac_GreA/B_N_sf"/>
</dbReference>
<dbReference type="InterPro" id="IPR028624">
    <property type="entry name" value="Tscrpt_elong_fac_GreA/B"/>
</dbReference>
<dbReference type="SUPFAM" id="SSF46557">
    <property type="entry name" value="GreA transcript cleavage protein, N-terminal domain"/>
    <property type="match status" value="1"/>
</dbReference>
<evidence type="ECO:0000256" key="3">
    <source>
        <dbReference type="ARBA" id="ARBA00023163"/>
    </source>
</evidence>
<dbReference type="InterPro" id="IPR022691">
    <property type="entry name" value="Tscrpt_elong_fac_GreA/B_N"/>
</dbReference>
<dbReference type="Proteomes" id="UP001342631">
    <property type="component" value="Unassembled WGS sequence"/>
</dbReference>
<organism evidence="8 9">
    <name type="scientific">Corallococcus caeni</name>
    <dbReference type="NCBI Taxonomy" id="3082388"/>
    <lineage>
        <taxon>Bacteria</taxon>
        <taxon>Pseudomonadati</taxon>
        <taxon>Myxococcota</taxon>
        <taxon>Myxococcia</taxon>
        <taxon>Myxococcales</taxon>
        <taxon>Cystobacterineae</taxon>
        <taxon>Myxococcaceae</taxon>
        <taxon>Corallococcus</taxon>
    </lineage>
</organism>
<keyword evidence="1 4" id="KW-0805">Transcription regulation</keyword>
<dbReference type="PROSITE" id="PS00830">
    <property type="entry name" value="GREAB_2"/>
    <property type="match status" value="1"/>
</dbReference>
<protein>
    <recommendedName>
        <fullName evidence="4">Transcription elongation factor GreB</fullName>
    </recommendedName>
    <alternativeName>
        <fullName evidence="4">Transcript cleavage factor GreB</fullName>
    </alternativeName>
</protein>
<evidence type="ECO:0000256" key="4">
    <source>
        <dbReference type="HAMAP-Rule" id="MF_00930"/>
    </source>
</evidence>
<keyword evidence="9" id="KW-1185">Reference proteome</keyword>
<evidence type="ECO:0000256" key="5">
    <source>
        <dbReference type="SAM" id="MobiDB-lite"/>
    </source>
</evidence>
<keyword evidence="8" id="KW-0648">Protein biosynthesis</keyword>